<dbReference type="AlphaFoldDB" id="A0A1S2VBR3"/>
<organism evidence="1 2">
    <name type="scientific">Arsenicibacter rosenii</name>
    <dbReference type="NCBI Taxonomy" id="1750698"/>
    <lineage>
        <taxon>Bacteria</taxon>
        <taxon>Pseudomonadati</taxon>
        <taxon>Bacteroidota</taxon>
        <taxon>Cytophagia</taxon>
        <taxon>Cytophagales</taxon>
        <taxon>Spirosomataceae</taxon>
        <taxon>Arsenicibacter</taxon>
    </lineage>
</organism>
<evidence type="ECO:0000313" key="2">
    <source>
        <dbReference type="Proteomes" id="UP000181790"/>
    </source>
</evidence>
<gene>
    <name evidence="1" type="ORF">BLX24_28895</name>
</gene>
<dbReference type="Proteomes" id="UP000181790">
    <property type="component" value="Unassembled WGS sequence"/>
</dbReference>
<dbReference type="RefSeq" id="WP_071506712.1">
    <property type="nucleotide sequence ID" value="NZ_MORL01000046.1"/>
</dbReference>
<sequence>MTLPNLTGKTFRFRLFNILFIFTFSRHSDGFLSGSFEIGTPEATPAADPEPVAAEPLKLEKPDYDPATGEIEFRTSGGDGSAVEFSAIGVTRWTTETRHVIEAGIRNDPNSGPILIEALQAGKLGSYSFDLHEGRTKTVPASDAVMVSPRPVAVPDKVAAGPVSYPEGQLARPVFSDRIGEYDLKRFGTVGPWPDGFVYCDFMRDMHQPLDDHFLQQQLVMQLGLTGQERADETLRGKIYVEITTSDLGAYQRHREFVLAEVSTVLASLALDGNYKGVDRVSFNFETTYAPAYDSYDAVTEMWPHADVTYLRCESEELKDQSMTLKELWEKDGGNRFRAEIAQRMVNRHVALLTAVKRFCGPDTLVTCGDGSVSYFVGVAQNLDHYEEIKALRGGASFYDYYYSLPANYKDPVYGESISGKTFWQAAQWQNLYVYNKTGQMAMGDWQQAQNEKYGDYLNLWAKTNPSEEWYDASIPAWFEINRRKLGQCGVVIPQALQVHYRYEDGIYPDSQYEKFSKHFGPDEAVCPPWHNYGVGVLARMSATIPRSGLTNWRTVKRWGDPVWDDDINATRPHSESLAYRAAMADMFRYEAFFDPANRPVFLFENYVTYAGDPTFRKRTAKEIARNPATKNSVNALTRLIQIGGEWHVLVVATNWRQREDEETTFSLSFLPEDVPGLKSTRHLENLTIKGRWPFIQAFRLP</sequence>
<accession>A0A1S2VBR3</accession>
<proteinExistence type="predicted"/>
<dbReference type="EMBL" id="MORL01000046">
    <property type="protein sequence ID" value="OIN55656.1"/>
    <property type="molecule type" value="Genomic_DNA"/>
</dbReference>
<evidence type="ECO:0000313" key="1">
    <source>
        <dbReference type="EMBL" id="OIN55656.1"/>
    </source>
</evidence>
<protein>
    <submittedName>
        <fullName evidence="1">Uncharacterized protein</fullName>
    </submittedName>
</protein>
<name>A0A1S2VBR3_9BACT</name>
<comment type="caution">
    <text evidence="1">The sequence shown here is derived from an EMBL/GenBank/DDBJ whole genome shotgun (WGS) entry which is preliminary data.</text>
</comment>
<dbReference type="OrthoDB" id="939640at68336"/>
<keyword evidence="2" id="KW-1185">Reference proteome</keyword>
<reference evidence="1 2" key="1">
    <citation type="submission" date="2016-10" db="EMBL/GenBank/DDBJ databases">
        <title>Arsenicibacter rosenii gen. nov., sp. nov., an efficient arsenic-methylating bacterium isolated from an arsenic-contaminated paddy soil.</title>
        <authorList>
            <person name="Huang K."/>
        </authorList>
    </citation>
    <scope>NUCLEOTIDE SEQUENCE [LARGE SCALE GENOMIC DNA]</scope>
    <source>
        <strain evidence="1 2">SM-1</strain>
    </source>
</reference>